<feature type="domain" description="DUF1279" evidence="2">
    <location>
        <begin position="187"/>
        <end position="274"/>
    </location>
</feature>
<dbReference type="GeneID" id="113394605"/>
<dbReference type="RefSeq" id="XP_026487777.1">
    <property type="nucleotide sequence ID" value="XM_026631992.2"/>
</dbReference>
<evidence type="ECO:0000313" key="3">
    <source>
        <dbReference type="Proteomes" id="UP001652626"/>
    </source>
</evidence>
<gene>
    <name evidence="4" type="primary">LOC113394605</name>
</gene>
<organism evidence="3 4">
    <name type="scientific">Vanessa tameamea</name>
    <name type="common">Kamehameha butterfly</name>
    <dbReference type="NCBI Taxonomy" id="334116"/>
    <lineage>
        <taxon>Eukaryota</taxon>
        <taxon>Metazoa</taxon>
        <taxon>Ecdysozoa</taxon>
        <taxon>Arthropoda</taxon>
        <taxon>Hexapoda</taxon>
        <taxon>Insecta</taxon>
        <taxon>Pterygota</taxon>
        <taxon>Neoptera</taxon>
        <taxon>Endopterygota</taxon>
        <taxon>Lepidoptera</taxon>
        <taxon>Glossata</taxon>
        <taxon>Ditrysia</taxon>
        <taxon>Papilionoidea</taxon>
        <taxon>Nymphalidae</taxon>
        <taxon>Nymphalinae</taxon>
        <taxon>Vanessa</taxon>
    </lineage>
</organism>
<dbReference type="InterPro" id="IPR045866">
    <property type="entry name" value="FAM210A/B-like"/>
</dbReference>
<dbReference type="OMA" id="GINMMPV"/>
<dbReference type="OrthoDB" id="426386at2759"/>
<evidence type="ECO:0000256" key="1">
    <source>
        <dbReference type="SAM" id="Phobius"/>
    </source>
</evidence>
<feature type="transmembrane region" description="Helical" evidence="1">
    <location>
        <begin position="196"/>
        <end position="219"/>
    </location>
</feature>
<dbReference type="GO" id="GO:0005739">
    <property type="term" value="C:mitochondrion"/>
    <property type="evidence" value="ECO:0007669"/>
    <property type="project" value="TreeGrafter"/>
</dbReference>
<sequence>MLKLCNQPNFKPCNQKYVKNTFFGGNAQIGKPIHNTPSVKYPQVASLKLPTNVVNINEAEMARFSPLRERDLLGPVINAYNIKHERPVFDITLQYDPHINKYDCRGAVSLSSSMQSNVPSPFSGNHTHLNMPGSQWGQGYKYLSDHLQNAHYLTLRNEYRGKLYNKVITIGARNMSTENSPTLSAKEKLKKAVKDYGSTVIVFHVTISLLSLGGCYILVSSGVDVMAILKYFNIGEGALLNAVTSNAGTFVIAYGVHKIFAPARIAMTLTATPFIVRYLRNIGFLKRNNGIGGGK</sequence>
<dbReference type="Pfam" id="PF06916">
    <property type="entry name" value="FAM210A-B_dom"/>
    <property type="match status" value="1"/>
</dbReference>
<keyword evidence="3" id="KW-1185">Reference proteome</keyword>
<protein>
    <submittedName>
        <fullName evidence="4">Uncharacterized protein LOC113394605</fullName>
    </submittedName>
</protein>
<evidence type="ECO:0000259" key="2">
    <source>
        <dbReference type="Pfam" id="PF06916"/>
    </source>
</evidence>
<name>A0A8B8HTN2_VANTA</name>
<dbReference type="InterPro" id="IPR009688">
    <property type="entry name" value="FAM210A/B-like_dom"/>
</dbReference>
<accession>A0A8B8HTN2</accession>
<proteinExistence type="predicted"/>
<feature type="transmembrane region" description="Helical" evidence="1">
    <location>
        <begin position="239"/>
        <end position="257"/>
    </location>
</feature>
<dbReference type="PANTHER" id="PTHR21377:SF0">
    <property type="entry name" value="PROTEIN FAM210B, MITOCHONDRIAL"/>
    <property type="match status" value="1"/>
</dbReference>
<keyword evidence="1" id="KW-1133">Transmembrane helix</keyword>
<evidence type="ECO:0000313" key="4">
    <source>
        <dbReference type="RefSeq" id="XP_026487777.1"/>
    </source>
</evidence>
<dbReference type="PANTHER" id="PTHR21377">
    <property type="entry name" value="PROTEIN FAM210B, MITOCHONDRIAL"/>
    <property type="match status" value="1"/>
</dbReference>
<keyword evidence="1" id="KW-0472">Membrane</keyword>
<keyword evidence="1" id="KW-0812">Transmembrane</keyword>
<dbReference type="Proteomes" id="UP001652626">
    <property type="component" value="Chromosome 4"/>
</dbReference>
<reference evidence="4" key="1">
    <citation type="submission" date="2025-08" db="UniProtKB">
        <authorList>
            <consortium name="RefSeq"/>
        </authorList>
    </citation>
    <scope>IDENTIFICATION</scope>
    <source>
        <tissue evidence="4">Whole body</tissue>
    </source>
</reference>
<dbReference type="AlphaFoldDB" id="A0A8B8HTN2"/>